<dbReference type="RefSeq" id="WP_179579621.1">
    <property type="nucleotide sequence ID" value="NZ_JACCFM010000001.1"/>
</dbReference>
<accession>A0A7Z0J760</accession>
<evidence type="ECO:0000259" key="4">
    <source>
        <dbReference type="PROSITE" id="PS50932"/>
    </source>
</evidence>
<sequence length="351" mass="35959">MTHDANSRPTLAAVARLAGVSPSTASLAFSGSGPVSGATRKRVLAAAAELDYAGPDPRAQSLRRGRSGIVGVIVEERVSEAFRDPIMLAMLDGIADGIGPLGAGLLLLTDTGDGAVSIESAPVDAVVLFGCSPRLGHAVAVLTQRGIPIVVIEGDAGAGVLQILLDNREATRASAEHLFALGHRTVSMVTLPIDERRTRGRVTIEREQGIPAGTAADRLAGARDVFPELHAVSAAASSIEEGLAAGRMLLHDPARRPSAIIAQSDLLAAGVIRAAEELGLAVPADLSVVGFDGVRVDGLAPYDLTTLVQPAVAKGQAAGEAVLRMLAGETPASVRFTSVFHRGNTTAAPRA</sequence>
<dbReference type="InterPro" id="IPR046335">
    <property type="entry name" value="LacI/GalR-like_sensor"/>
</dbReference>
<dbReference type="PANTHER" id="PTHR30146">
    <property type="entry name" value="LACI-RELATED TRANSCRIPTIONAL REPRESSOR"/>
    <property type="match status" value="1"/>
</dbReference>
<keyword evidence="6" id="KW-1185">Reference proteome</keyword>
<dbReference type="SMART" id="SM00354">
    <property type="entry name" value="HTH_LACI"/>
    <property type="match status" value="1"/>
</dbReference>
<dbReference type="Gene3D" id="1.10.260.40">
    <property type="entry name" value="lambda repressor-like DNA-binding domains"/>
    <property type="match status" value="1"/>
</dbReference>
<dbReference type="EMBL" id="JACCFM010000001">
    <property type="protein sequence ID" value="NYJ20946.1"/>
    <property type="molecule type" value="Genomic_DNA"/>
</dbReference>
<evidence type="ECO:0000313" key="5">
    <source>
        <dbReference type="EMBL" id="NYJ20946.1"/>
    </source>
</evidence>
<dbReference type="CDD" id="cd06279">
    <property type="entry name" value="PBP1_LacI-like"/>
    <property type="match status" value="1"/>
</dbReference>
<dbReference type="CDD" id="cd01392">
    <property type="entry name" value="HTH_LacI"/>
    <property type="match status" value="1"/>
</dbReference>
<dbReference type="GO" id="GO:0000976">
    <property type="term" value="F:transcription cis-regulatory region binding"/>
    <property type="evidence" value="ECO:0007669"/>
    <property type="project" value="TreeGrafter"/>
</dbReference>
<dbReference type="Gene3D" id="3.40.50.2300">
    <property type="match status" value="2"/>
</dbReference>
<dbReference type="Pfam" id="PF00356">
    <property type="entry name" value="LacI"/>
    <property type="match status" value="1"/>
</dbReference>
<protein>
    <submittedName>
        <fullName evidence="5">DNA-binding LacI/PurR family transcriptional regulator</fullName>
    </submittedName>
</protein>
<dbReference type="PROSITE" id="PS50932">
    <property type="entry name" value="HTH_LACI_2"/>
    <property type="match status" value="1"/>
</dbReference>
<dbReference type="InterPro" id="IPR010982">
    <property type="entry name" value="Lambda_DNA-bd_dom_sf"/>
</dbReference>
<gene>
    <name evidence="5" type="ORF">HNR05_002737</name>
</gene>
<reference evidence="5 6" key="1">
    <citation type="submission" date="2020-07" db="EMBL/GenBank/DDBJ databases">
        <title>Sequencing the genomes of 1000 actinobacteria strains.</title>
        <authorList>
            <person name="Klenk H.-P."/>
        </authorList>
    </citation>
    <scope>NUCLEOTIDE SEQUENCE [LARGE SCALE GENOMIC DNA]</scope>
    <source>
        <strain evidence="5 6">LI1</strain>
    </source>
</reference>
<keyword evidence="3" id="KW-0804">Transcription</keyword>
<evidence type="ECO:0000256" key="2">
    <source>
        <dbReference type="ARBA" id="ARBA00023125"/>
    </source>
</evidence>
<dbReference type="AlphaFoldDB" id="A0A7Z0J760"/>
<feature type="domain" description="HTH lacI-type" evidence="4">
    <location>
        <begin position="9"/>
        <end position="64"/>
    </location>
</feature>
<keyword evidence="2 5" id="KW-0238">DNA-binding</keyword>
<proteinExistence type="predicted"/>
<dbReference type="PANTHER" id="PTHR30146:SF138">
    <property type="entry name" value="TRANSCRIPTIONAL REGULATORY PROTEIN"/>
    <property type="match status" value="1"/>
</dbReference>
<dbReference type="SUPFAM" id="SSF53822">
    <property type="entry name" value="Periplasmic binding protein-like I"/>
    <property type="match status" value="1"/>
</dbReference>
<dbReference type="GO" id="GO:0003700">
    <property type="term" value="F:DNA-binding transcription factor activity"/>
    <property type="evidence" value="ECO:0007669"/>
    <property type="project" value="TreeGrafter"/>
</dbReference>
<evidence type="ECO:0000256" key="1">
    <source>
        <dbReference type="ARBA" id="ARBA00023015"/>
    </source>
</evidence>
<name>A0A7Z0J760_9MICO</name>
<evidence type="ECO:0000313" key="6">
    <source>
        <dbReference type="Proteomes" id="UP000537260"/>
    </source>
</evidence>
<dbReference type="SUPFAM" id="SSF47413">
    <property type="entry name" value="lambda repressor-like DNA-binding domains"/>
    <property type="match status" value="1"/>
</dbReference>
<dbReference type="Proteomes" id="UP000537260">
    <property type="component" value="Unassembled WGS sequence"/>
</dbReference>
<evidence type="ECO:0000256" key="3">
    <source>
        <dbReference type="ARBA" id="ARBA00023163"/>
    </source>
</evidence>
<dbReference type="InterPro" id="IPR028082">
    <property type="entry name" value="Peripla_BP_I"/>
</dbReference>
<dbReference type="Pfam" id="PF13377">
    <property type="entry name" value="Peripla_BP_3"/>
    <property type="match status" value="1"/>
</dbReference>
<keyword evidence="1" id="KW-0805">Transcription regulation</keyword>
<comment type="caution">
    <text evidence="5">The sequence shown here is derived from an EMBL/GenBank/DDBJ whole genome shotgun (WGS) entry which is preliminary data.</text>
</comment>
<dbReference type="InterPro" id="IPR000843">
    <property type="entry name" value="HTH_LacI"/>
</dbReference>
<organism evidence="5 6">
    <name type="scientific">Glaciibacter psychrotolerans</name>
    <dbReference type="NCBI Taxonomy" id="670054"/>
    <lineage>
        <taxon>Bacteria</taxon>
        <taxon>Bacillati</taxon>
        <taxon>Actinomycetota</taxon>
        <taxon>Actinomycetes</taxon>
        <taxon>Micrococcales</taxon>
        <taxon>Microbacteriaceae</taxon>
        <taxon>Glaciibacter</taxon>
    </lineage>
</organism>